<sequence>MVCRVVDGTLPRTITLPPRIGKLISKIIKPKLVNIIVNWIDKKDAKIFRNAKDSQYKFSLIYRGIGDQINDRTIKDECTGHGQVASLVLIKVQGSQKIFGGYSPIGFKFRPISFNDKNLYDHCTTDSFIFSFENDEDTRNMKISRVVNYRHAILEHYSTGFNFGHGSLCMRDRDLHVNNNYGNYENNLNTKIVYTIELIEIYIVVKL</sequence>
<name>A0A9N9B0D4_FUNMO</name>
<evidence type="ECO:0000313" key="2">
    <source>
        <dbReference type="EMBL" id="CAG8548738.1"/>
    </source>
</evidence>
<evidence type="ECO:0000313" key="3">
    <source>
        <dbReference type="Proteomes" id="UP000789375"/>
    </source>
</evidence>
<evidence type="ECO:0000259" key="1">
    <source>
        <dbReference type="PROSITE" id="PS51886"/>
    </source>
</evidence>
<comment type="caution">
    <text evidence="2">The sequence shown here is derived from an EMBL/GenBank/DDBJ whole genome shotgun (WGS) entry which is preliminary data.</text>
</comment>
<dbReference type="Pfam" id="PF07534">
    <property type="entry name" value="TLD"/>
    <property type="match status" value="1"/>
</dbReference>
<gene>
    <name evidence="2" type="ORF">FMOSSE_LOCUS6355</name>
</gene>
<keyword evidence="3" id="KW-1185">Reference proteome</keyword>
<organism evidence="2 3">
    <name type="scientific">Funneliformis mosseae</name>
    <name type="common">Endomycorrhizal fungus</name>
    <name type="synonym">Glomus mosseae</name>
    <dbReference type="NCBI Taxonomy" id="27381"/>
    <lineage>
        <taxon>Eukaryota</taxon>
        <taxon>Fungi</taxon>
        <taxon>Fungi incertae sedis</taxon>
        <taxon>Mucoromycota</taxon>
        <taxon>Glomeromycotina</taxon>
        <taxon>Glomeromycetes</taxon>
        <taxon>Glomerales</taxon>
        <taxon>Glomeraceae</taxon>
        <taxon>Funneliformis</taxon>
    </lineage>
</organism>
<proteinExistence type="predicted"/>
<reference evidence="2" key="1">
    <citation type="submission" date="2021-06" db="EMBL/GenBank/DDBJ databases">
        <authorList>
            <person name="Kallberg Y."/>
            <person name="Tangrot J."/>
            <person name="Rosling A."/>
        </authorList>
    </citation>
    <scope>NUCLEOTIDE SEQUENCE</scope>
    <source>
        <strain evidence="2">87-6 pot B 2015</strain>
    </source>
</reference>
<dbReference type="EMBL" id="CAJVPP010001318">
    <property type="protein sequence ID" value="CAG8548738.1"/>
    <property type="molecule type" value="Genomic_DNA"/>
</dbReference>
<dbReference type="AlphaFoldDB" id="A0A9N9B0D4"/>
<feature type="domain" description="TLDc" evidence="1">
    <location>
        <begin position="26"/>
        <end position="205"/>
    </location>
</feature>
<accession>A0A9N9B0D4</accession>
<dbReference type="PROSITE" id="PS51886">
    <property type="entry name" value="TLDC"/>
    <property type="match status" value="1"/>
</dbReference>
<dbReference type="InterPro" id="IPR006571">
    <property type="entry name" value="TLDc_dom"/>
</dbReference>
<dbReference type="Proteomes" id="UP000789375">
    <property type="component" value="Unassembled WGS sequence"/>
</dbReference>
<protein>
    <submittedName>
        <fullName evidence="2">2466_t:CDS:1</fullName>
    </submittedName>
</protein>